<evidence type="ECO:0000313" key="2">
    <source>
        <dbReference type="Proteomes" id="UP000198512"/>
    </source>
</evidence>
<comment type="caution">
    <text evidence="1">The sequence shown here is derived from an EMBL/GenBank/DDBJ whole genome shotgun (WGS) entry which is preliminary data.</text>
</comment>
<name>A0ABY1BL69_9PSED</name>
<accession>A0ABY1BL69</accession>
<gene>
    <name evidence="1" type="ORF">SAMN05216600_1159</name>
</gene>
<proteinExistence type="predicted"/>
<dbReference type="Proteomes" id="UP000198512">
    <property type="component" value="Unassembled WGS sequence"/>
</dbReference>
<evidence type="ECO:0000313" key="1">
    <source>
        <dbReference type="EMBL" id="SER09388.1"/>
    </source>
</evidence>
<dbReference type="EMBL" id="FOFP01000015">
    <property type="protein sequence ID" value="SER09388.1"/>
    <property type="molecule type" value="Genomic_DNA"/>
</dbReference>
<dbReference type="RefSeq" id="WP_208600981.1">
    <property type="nucleotide sequence ID" value="NZ_FOFP01000015.1"/>
</dbReference>
<organism evidence="1 2">
    <name type="scientific">Pseudomonas cuatrocienegasensis</name>
    <dbReference type="NCBI Taxonomy" id="543360"/>
    <lineage>
        <taxon>Bacteria</taxon>
        <taxon>Pseudomonadati</taxon>
        <taxon>Pseudomonadota</taxon>
        <taxon>Gammaproteobacteria</taxon>
        <taxon>Pseudomonadales</taxon>
        <taxon>Pseudomonadaceae</taxon>
        <taxon>Pseudomonas</taxon>
    </lineage>
</organism>
<protein>
    <submittedName>
        <fullName evidence="1">Uncharacterized protein</fullName>
    </submittedName>
</protein>
<keyword evidence="2" id="KW-1185">Reference proteome</keyword>
<sequence>MHSEDLPFDVLGTKDRIGRLRLMLEDVRRAHKAGDEDSHRKLTAEVYGYLRLAWERCIEEVLFNESIQRFGEGVSTQRLKRVVVTDDDYRKIDAGMTKSSKFEHDAAMRVGRLPVPDPDELSGDIERLDTWRKAVILRREQVAAARP</sequence>
<reference evidence="1 2" key="1">
    <citation type="submission" date="2016-10" db="EMBL/GenBank/DDBJ databases">
        <authorList>
            <person name="Varghese N."/>
            <person name="Submissions S."/>
        </authorList>
    </citation>
    <scope>NUCLEOTIDE SEQUENCE [LARGE SCALE GENOMIC DNA]</scope>
    <source>
        <strain evidence="1 2">CIP 109853</strain>
    </source>
</reference>